<sequence length="161" mass="17636">MRAMCLPYLFWCGRSNVGEAASLREECSKAARVETLRGTSDFSTSDAGYQSVELKDGRVESTEHYSKAFAMEETLIQLQQPYTALDLGTEKQFPISSAGARGVESPQERKLNGSRLTDMHTRKLNGADGEARVSKQRPYECMDIVIVTINGECGAAVCISA</sequence>
<accession>A0AAV7T736</accession>
<evidence type="ECO:0000313" key="1">
    <source>
        <dbReference type="EMBL" id="KAJ1172139.1"/>
    </source>
</evidence>
<protein>
    <submittedName>
        <fullName evidence="1">Uncharacterized protein</fullName>
    </submittedName>
</protein>
<dbReference type="EMBL" id="JANPWB010000007">
    <property type="protein sequence ID" value="KAJ1172139.1"/>
    <property type="molecule type" value="Genomic_DNA"/>
</dbReference>
<dbReference type="Proteomes" id="UP001066276">
    <property type="component" value="Chromosome 4_1"/>
</dbReference>
<organism evidence="1 2">
    <name type="scientific">Pleurodeles waltl</name>
    <name type="common">Iberian ribbed newt</name>
    <dbReference type="NCBI Taxonomy" id="8319"/>
    <lineage>
        <taxon>Eukaryota</taxon>
        <taxon>Metazoa</taxon>
        <taxon>Chordata</taxon>
        <taxon>Craniata</taxon>
        <taxon>Vertebrata</taxon>
        <taxon>Euteleostomi</taxon>
        <taxon>Amphibia</taxon>
        <taxon>Batrachia</taxon>
        <taxon>Caudata</taxon>
        <taxon>Salamandroidea</taxon>
        <taxon>Salamandridae</taxon>
        <taxon>Pleurodelinae</taxon>
        <taxon>Pleurodeles</taxon>
    </lineage>
</organism>
<proteinExistence type="predicted"/>
<evidence type="ECO:0000313" key="2">
    <source>
        <dbReference type="Proteomes" id="UP001066276"/>
    </source>
</evidence>
<name>A0AAV7T736_PLEWA</name>
<reference evidence="1" key="1">
    <citation type="journal article" date="2022" name="bioRxiv">
        <title>Sequencing and chromosome-scale assembly of the giantPleurodeles waltlgenome.</title>
        <authorList>
            <person name="Brown T."/>
            <person name="Elewa A."/>
            <person name="Iarovenko S."/>
            <person name="Subramanian E."/>
            <person name="Araus A.J."/>
            <person name="Petzold A."/>
            <person name="Susuki M."/>
            <person name="Suzuki K.-i.T."/>
            <person name="Hayashi T."/>
            <person name="Toyoda A."/>
            <person name="Oliveira C."/>
            <person name="Osipova E."/>
            <person name="Leigh N.D."/>
            <person name="Simon A."/>
            <person name="Yun M.H."/>
        </authorList>
    </citation>
    <scope>NUCLEOTIDE SEQUENCE</scope>
    <source>
        <strain evidence="1">20211129_DDA</strain>
        <tissue evidence="1">Liver</tissue>
    </source>
</reference>
<gene>
    <name evidence="1" type="ORF">NDU88_003989</name>
</gene>
<dbReference type="AlphaFoldDB" id="A0AAV7T736"/>
<keyword evidence="2" id="KW-1185">Reference proteome</keyword>
<comment type="caution">
    <text evidence="1">The sequence shown here is derived from an EMBL/GenBank/DDBJ whole genome shotgun (WGS) entry which is preliminary data.</text>
</comment>